<dbReference type="EMBL" id="FM180568">
    <property type="protein sequence ID" value="CAS10340.1"/>
    <property type="molecule type" value="Genomic_DNA"/>
</dbReference>
<dbReference type="Proteomes" id="UP000008205">
    <property type="component" value="Chromosome"/>
</dbReference>
<dbReference type="KEGG" id="ecg:E2348C_2792"/>
<dbReference type="HOGENOM" id="CLU_1198256_0_0_6"/>
<evidence type="ECO:0000313" key="2">
    <source>
        <dbReference type="Proteomes" id="UP000008205"/>
    </source>
</evidence>
<gene>
    <name evidence="1" type="ordered locus">E2348C_2792</name>
</gene>
<keyword evidence="2" id="KW-1185">Reference proteome</keyword>
<name>B7UGV5_ECO27</name>
<sequence>MLRGRFFGCRLGIIEKIMYSIYGAGCPIMWTKHKHGSLLWKITLPRENPRNILAFVYHAFTNISVTFQLFRLAPSSLSTAESAEYGWLQISTNSQPGFCKGQMMKALTRNQATAQIRDILLDGHSLTPTQFDRYLSSAGGHERSRVLTLLRNDWGIPVEQRMDGAYHIPERDLVKYRLDKAGMLCIWRTNARYTKILRKVESALRILRGIRGDVSESSFSEITQAIGEKYL</sequence>
<protein>
    <submittedName>
        <fullName evidence="1">Uncharacterized protein</fullName>
    </submittedName>
</protein>
<reference evidence="1 2" key="1">
    <citation type="journal article" date="2009" name="J. Bacteriol.">
        <title>Complete genome sequence and comparative genome analysis of enteropathogenic Escherichia coli O127:H6 strain E2348/69.</title>
        <authorList>
            <person name="Iguchi A."/>
            <person name="Thomson N.R."/>
            <person name="Ogura Y."/>
            <person name="Saunders D."/>
            <person name="Ooka T."/>
            <person name="Henderson I.R."/>
            <person name="Harris D."/>
            <person name="Asadulghani M."/>
            <person name="Kurokawa K."/>
            <person name="Dean P."/>
            <person name="Kenny B."/>
            <person name="Quail M.A."/>
            <person name="Thurston S."/>
            <person name="Dougan G."/>
            <person name="Hayashi T."/>
            <person name="Parkhill J."/>
            <person name="Frankel G."/>
        </authorList>
    </citation>
    <scope>NUCLEOTIDE SEQUENCE [LARGE SCALE GENOMIC DNA]</scope>
    <source>
        <strain evidence="2">E2348/69 / EPEC</strain>
    </source>
</reference>
<proteinExistence type="predicted"/>
<organism evidence="1 2">
    <name type="scientific">Escherichia coli O127:H6 (strain E2348/69 / EPEC)</name>
    <dbReference type="NCBI Taxonomy" id="574521"/>
    <lineage>
        <taxon>Bacteria</taxon>
        <taxon>Pseudomonadati</taxon>
        <taxon>Pseudomonadota</taxon>
        <taxon>Gammaproteobacteria</taxon>
        <taxon>Enterobacterales</taxon>
        <taxon>Enterobacteriaceae</taxon>
        <taxon>Escherichia</taxon>
    </lineage>
</organism>
<evidence type="ECO:0000313" key="1">
    <source>
        <dbReference type="EMBL" id="CAS10340.1"/>
    </source>
</evidence>
<accession>B7UGV5</accession>
<dbReference type="AlphaFoldDB" id="B7UGV5"/>